<dbReference type="Proteomes" id="UP000250235">
    <property type="component" value="Unassembled WGS sequence"/>
</dbReference>
<gene>
    <name evidence="1" type="ORF">F511_33279</name>
</gene>
<proteinExistence type="predicted"/>
<sequence length="229" mass="25522">MHTSRNCVTNYIHMSFTSSCLDGNCVGKVLIHSLNNLAQLTKCASESVSGCPVVGREKLATVFPNDWMRSNNWFIVAHAWEYCCYLLVSLERVPAGFVIANHRLNLTKAKLCRINLFKRIVLLSLSPSTNCWLYCDWILLVRPDLYRSSSILRLFLASVPAGPFAPADLSSSAEHDVVTNDIIIDGPLRCSSWFPFDVPAGSSFLYRLQLVLIVPVDSLCSSWFNLASA</sequence>
<evidence type="ECO:0000313" key="1">
    <source>
        <dbReference type="EMBL" id="KZV50622.1"/>
    </source>
</evidence>
<organism evidence="1 2">
    <name type="scientific">Dorcoceras hygrometricum</name>
    <dbReference type="NCBI Taxonomy" id="472368"/>
    <lineage>
        <taxon>Eukaryota</taxon>
        <taxon>Viridiplantae</taxon>
        <taxon>Streptophyta</taxon>
        <taxon>Embryophyta</taxon>
        <taxon>Tracheophyta</taxon>
        <taxon>Spermatophyta</taxon>
        <taxon>Magnoliopsida</taxon>
        <taxon>eudicotyledons</taxon>
        <taxon>Gunneridae</taxon>
        <taxon>Pentapetalae</taxon>
        <taxon>asterids</taxon>
        <taxon>lamiids</taxon>
        <taxon>Lamiales</taxon>
        <taxon>Gesneriaceae</taxon>
        <taxon>Didymocarpoideae</taxon>
        <taxon>Trichosporeae</taxon>
        <taxon>Loxocarpinae</taxon>
        <taxon>Dorcoceras</taxon>
    </lineage>
</organism>
<evidence type="ECO:0000313" key="2">
    <source>
        <dbReference type="Proteomes" id="UP000250235"/>
    </source>
</evidence>
<reference evidence="1 2" key="1">
    <citation type="journal article" date="2015" name="Proc. Natl. Acad. Sci. U.S.A.">
        <title>The resurrection genome of Boea hygrometrica: A blueprint for survival of dehydration.</title>
        <authorList>
            <person name="Xiao L."/>
            <person name="Yang G."/>
            <person name="Zhang L."/>
            <person name="Yang X."/>
            <person name="Zhao S."/>
            <person name="Ji Z."/>
            <person name="Zhou Q."/>
            <person name="Hu M."/>
            <person name="Wang Y."/>
            <person name="Chen M."/>
            <person name="Xu Y."/>
            <person name="Jin H."/>
            <person name="Xiao X."/>
            <person name="Hu G."/>
            <person name="Bao F."/>
            <person name="Hu Y."/>
            <person name="Wan P."/>
            <person name="Li L."/>
            <person name="Deng X."/>
            <person name="Kuang T."/>
            <person name="Xiang C."/>
            <person name="Zhu J.K."/>
            <person name="Oliver M.J."/>
            <person name="He Y."/>
        </authorList>
    </citation>
    <scope>NUCLEOTIDE SEQUENCE [LARGE SCALE GENOMIC DNA]</scope>
    <source>
        <strain evidence="2">cv. XS01</strain>
    </source>
</reference>
<keyword evidence="2" id="KW-1185">Reference proteome</keyword>
<name>A0A2Z7CU53_9LAMI</name>
<dbReference type="EMBL" id="KQ992364">
    <property type="protein sequence ID" value="KZV50622.1"/>
    <property type="molecule type" value="Genomic_DNA"/>
</dbReference>
<protein>
    <submittedName>
        <fullName evidence="1">Uncharacterized protein</fullName>
    </submittedName>
</protein>
<dbReference type="PROSITE" id="PS51257">
    <property type="entry name" value="PROKAR_LIPOPROTEIN"/>
    <property type="match status" value="1"/>
</dbReference>
<dbReference type="AlphaFoldDB" id="A0A2Z7CU53"/>
<accession>A0A2Z7CU53</accession>